<feature type="region of interest" description="Disordered" evidence="1">
    <location>
        <begin position="199"/>
        <end position="233"/>
    </location>
</feature>
<evidence type="ECO:0000313" key="2">
    <source>
        <dbReference type="EMBL" id="CRJ81266.1"/>
    </source>
</evidence>
<protein>
    <submittedName>
        <fullName evidence="2">Uncharacterized protein</fullName>
    </submittedName>
</protein>
<name>A0A0G4KCQ6_VERLO</name>
<dbReference type="Proteomes" id="UP000044602">
    <property type="component" value="Unassembled WGS sequence"/>
</dbReference>
<gene>
    <name evidence="2" type="ORF">BN1708_001859</name>
    <name evidence="3" type="ORF">BN1723_014671</name>
</gene>
<sequence length="299" mass="34605">MYSPIAQPVLEHRFKLAFWEESRTTQTAVQTAKRSLLRVQDDFARFTRTPAHEEDRKKYADLYAEATSDVEKKEGKLRHRLRQKLRNETDEQVTLRHDKAVALKFYPNLVKQLVLELDAISACQEAVEGRQQRLTCNRKMLDGRELVLTQVRACRIHIDCYIGDKTELYEEWMSLEKEVMDAMKGQKLCAHCRKMEKERKKKEAKSSASGEGPAGENNAPVDPVANNSTTTPPTEAEVLEKLKATRVLLMKDLNIFIRFIDIIKSEEQVRAAHVKWLLEADLKRIFNSERMKAGMELMK</sequence>
<dbReference type="Proteomes" id="UP000045706">
    <property type="component" value="Unassembled WGS sequence"/>
</dbReference>
<accession>A0A0G4KCQ6</accession>
<dbReference type="EMBL" id="CVQH01000002">
    <property type="protein sequence ID" value="CRJ81266.1"/>
    <property type="molecule type" value="Genomic_DNA"/>
</dbReference>
<keyword evidence="4" id="KW-1185">Reference proteome</keyword>
<reference evidence="4 5" key="1">
    <citation type="submission" date="2015-05" db="EMBL/GenBank/DDBJ databases">
        <authorList>
            <person name="Fogelqvist Johan"/>
        </authorList>
    </citation>
    <scope>NUCLEOTIDE SEQUENCE [LARGE SCALE GENOMIC DNA]</scope>
    <source>
        <strain evidence="2">VL1</strain>
        <strain evidence="3">VL2</strain>
    </source>
</reference>
<proteinExistence type="predicted"/>
<dbReference type="AlphaFoldDB" id="A0A0G4KCQ6"/>
<evidence type="ECO:0000256" key="1">
    <source>
        <dbReference type="SAM" id="MobiDB-lite"/>
    </source>
</evidence>
<feature type="non-terminal residue" evidence="2">
    <location>
        <position position="299"/>
    </location>
</feature>
<organism evidence="2 4">
    <name type="scientific">Verticillium longisporum</name>
    <name type="common">Verticillium dahliae var. longisporum</name>
    <dbReference type="NCBI Taxonomy" id="100787"/>
    <lineage>
        <taxon>Eukaryota</taxon>
        <taxon>Fungi</taxon>
        <taxon>Dikarya</taxon>
        <taxon>Ascomycota</taxon>
        <taxon>Pezizomycotina</taxon>
        <taxon>Sordariomycetes</taxon>
        <taxon>Hypocreomycetidae</taxon>
        <taxon>Glomerellales</taxon>
        <taxon>Plectosphaerellaceae</taxon>
        <taxon>Verticillium</taxon>
    </lineage>
</organism>
<dbReference type="EMBL" id="CVQI01025002">
    <property type="protein sequence ID" value="CRK32735.1"/>
    <property type="molecule type" value="Genomic_DNA"/>
</dbReference>
<evidence type="ECO:0000313" key="5">
    <source>
        <dbReference type="Proteomes" id="UP000045706"/>
    </source>
</evidence>
<evidence type="ECO:0000313" key="3">
    <source>
        <dbReference type="EMBL" id="CRK32735.1"/>
    </source>
</evidence>
<evidence type="ECO:0000313" key="4">
    <source>
        <dbReference type="Proteomes" id="UP000044602"/>
    </source>
</evidence>